<dbReference type="EMBL" id="BARW01033384">
    <property type="protein sequence ID" value="GAJ09190.1"/>
    <property type="molecule type" value="Genomic_DNA"/>
</dbReference>
<sequence>PPDFPRFTGMDLGSARKGGAQTAIFTLALDPENLVRWPTDIRVGHWSGPDSARQLLEVYKKEQPFAIFVENNAYQGTLAEWIEEIEGGMELPIFGFYTGSQKFDLEMGLPGVALQMEKKLWKVPDLGHGPSCQCPVCQWREELQNHPIGSRDILMSQWLADRACKKEGAG</sequence>
<protein>
    <submittedName>
        <fullName evidence="1">Uncharacterized protein</fullName>
    </submittedName>
</protein>
<name>X1VLK5_9ZZZZ</name>
<gene>
    <name evidence="1" type="ORF">S12H4_52593</name>
</gene>
<dbReference type="AlphaFoldDB" id="X1VLK5"/>
<comment type="caution">
    <text evidence="1">The sequence shown here is derived from an EMBL/GenBank/DDBJ whole genome shotgun (WGS) entry which is preliminary data.</text>
</comment>
<organism evidence="1">
    <name type="scientific">marine sediment metagenome</name>
    <dbReference type="NCBI Taxonomy" id="412755"/>
    <lineage>
        <taxon>unclassified sequences</taxon>
        <taxon>metagenomes</taxon>
        <taxon>ecological metagenomes</taxon>
    </lineage>
</organism>
<proteinExistence type="predicted"/>
<evidence type="ECO:0000313" key="1">
    <source>
        <dbReference type="EMBL" id="GAJ09190.1"/>
    </source>
</evidence>
<reference evidence="1" key="1">
    <citation type="journal article" date="2014" name="Front. Microbiol.">
        <title>High frequency of phylogenetically diverse reductive dehalogenase-homologous genes in deep subseafloor sedimentary metagenomes.</title>
        <authorList>
            <person name="Kawai M."/>
            <person name="Futagami T."/>
            <person name="Toyoda A."/>
            <person name="Takaki Y."/>
            <person name="Nishi S."/>
            <person name="Hori S."/>
            <person name="Arai W."/>
            <person name="Tsubouchi T."/>
            <person name="Morono Y."/>
            <person name="Uchiyama I."/>
            <person name="Ito T."/>
            <person name="Fujiyama A."/>
            <person name="Inagaki F."/>
            <person name="Takami H."/>
        </authorList>
    </citation>
    <scope>NUCLEOTIDE SEQUENCE</scope>
    <source>
        <strain evidence="1">Expedition CK06-06</strain>
    </source>
</reference>
<accession>X1VLK5</accession>
<feature type="non-terminal residue" evidence="1">
    <location>
        <position position="1"/>
    </location>
</feature>